<dbReference type="Gene3D" id="3.40.190.10">
    <property type="entry name" value="Periplasmic binding protein-like II"/>
    <property type="match status" value="2"/>
</dbReference>
<evidence type="ECO:0000313" key="4">
    <source>
        <dbReference type="Proteomes" id="UP000626370"/>
    </source>
</evidence>
<keyword evidence="1" id="KW-0732">Signal</keyword>
<dbReference type="EMBL" id="BNAH01000015">
    <property type="protein sequence ID" value="GHF00323.1"/>
    <property type="molecule type" value="Genomic_DNA"/>
</dbReference>
<feature type="signal peptide" evidence="1">
    <location>
        <begin position="1"/>
        <end position="19"/>
    </location>
</feature>
<feature type="domain" description="Solute-binding protein family 3/N-terminal" evidence="2">
    <location>
        <begin position="25"/>
        <end position="247"/>
    </location>
</feature>
<evidence type="ECO:0000256" key="1">
    <source>
        <dbReference type="SAM" id="SignalP"/>
    </source>
</evidence>
<protein>
    <recommendedName>
        <fullName evidence="2">Solute-binding protein family 3/N-terminal domain-containing protein</fullName>
    </recommendedName>
</protein>
<reference evidence="4" key="1">
    <citation type="journal article" date="2019" name="Int. J. Syst. Evol. Microbiol.">
        <title>The Global Catalogue of Microorganisms (GCM) 10K type strain sequencing project: providing services to taxonomists for standard genome sequencing and annotation.</title>
        <authorList>
            <consortium name="The Broad Institute Genomics Platform"/>
            <consortium name="The Broad Institute Genome Sequencing Center for Infectious Disease"/>
            <person name="Wu L."/>
            <person name="Ma J."/>
        </authorList>
    </citation>
    <scope>NUCLEOTIDE SEQUENCE [LARGE SCALE GENOMIC DNA]</scope>
    <source>
        <strain evidence="4">CGMCC 1.15922</strain>
    </source>
</reference>
<feature type="chain" id="PRO_5046730726" description="Solute-binding protein family 3/N-terminal domain-containing protein" evidence="1">
    <location>
        <begin position="20"/>
        <end position="251"/>
    </location>
</feature>
<dbReference type="RefSeq" id="WP_189379298.1">
    <property type="nucleotide sequence ID" value="NZ_BNAH01000015.1"/>
</dbReference>
<evidence type="ECO:0000313" key="3">
    <source>
        <dbReference type="EMBL" id="GHF00323.1"/>
    </source>
</evidence>
<sequence length="251" mass="29089">MRILVAFLYLYLCSMSVLAFDNKIRVVTEDLPPFQIDNGELPPKGVLVDLVKLILQEADIETPIELFPWARSYSLALNEPNTLIFSMLRSKEREEKFKWIAHLYTIKSYFAALKSRTDIKINKLNDAKQYSIGSVRDDLAESYLIDKGFIHDKNLYVTSKYPTLWQMLFNGRVDLAFTNSIVWQYEVNIIGLDTNKLTMVYQIPDFDTDLYLAASKNTDDAIVNKLKAAFIRIVENGRYQKTLDRWHLTAP</sequence>
<comment type="caution">
    <text evidence="3">The sequence shown here is derived from an EMBL/GenBank/DDBJ whole genome shotgun (WGS) entry which is preliminary data.</text>
</comment>
<dbReference type="SUPFAM" id="SSF53850">
    <property type="entry name" value="Periplasmic binding protein-like II"/>
    <property type="match status" value="1"/>
</dbReference>
<organism evidence="3 4">
    <name type="scientific">Thalassotalea profundi</name>
    <dbReference type="NCBI Taxonomy" id="2036687"/>
    <lineage>
        <taxon>Bacteria</taxon>
        <taxon>Pseudomonadati</taxon>
        <taxon>Pseudomonadota</taxon>
        <taxon>Gammaproteobacteria</taxon>
        <taxon>Alteromonadales</taxon>
        <taxon>Colwelliaceae</taxon>
        <taxon>Thalassotalea</taxon>
    </lineage>
</organism>
<proteinExistence type="predicted"/>
<dbReference type="InterPro" id="IPR001638">
    <property type="entry name" value="Solute-binding_3/MltF_N"/>
</dbReference>
<accession>A0ABQ3J0F6</accession>
<dbReference type="PANTHER" id="PTHR38834">
    <property type="entry name" value="PERIPLASMIC SUBSTRATE BINDING PROTEIN FAMILY 3"/>
    <property type="match status" value="1"/>
</dbReference>
<dbReference type="Pfam" id="PF00497">
    <property type="entry name" value="SBP_bac_3"/>
    <property type="match status" value="1"/>
</dbReference>
<gene>
    <name evidence="3" type="ORF">GCM10011501_32320</name>
</gene>
<name>A0ABQ3J0F6_9GAMM</name>
<dbReference type="PANTHER" id="PTHR38834:SF3">
    <property type="entry name" value="SOLUTE-BINDING PROTEIN FAMILY 3_N-TERMINAL DOMAIN-CONTAINING PROTEIN"/>
    <property type="match status" value="1"/>
</dbReference>
<evidence type="ECO:0000259" key="2">
    <source>
        <dbReference type="Pfam" id="PF00497"/>
    </source>
</evidence>
<keyword evidence="4" id="KW-1185">Reference proteome</keyword>
<dbReference type="Proteomes" id="UP000626370">
    <property type="component" value="Unassembled WGS sequence"/>
</dbReference>